<dbReference type="EMBL" id="GFTR01000641">
    <property type="protein sequence ID" value="JAW15785.1"/>
    <property type="molecule type" value="Transcribed_RNA"/>
</dbReference>
<dbReference type="AlphaFoldDB" id="A0A224XTC1"/>
<proteinExistence type="predicted"/>
<name>A0A224XTC1_9HEMI</name>
<accession>A0A224XTC1</accession>
<reference evidence="1" key="1">
    <citation type="journal article" date="2018" name="PLoS Negl. Trop. Dis.">
        <title>An insight into the salivary gland and fat body transcriptome of Panstrongylus lignarius (Hemiptera: Heteroptera), the main vector of Chagas disease in Peru.</title>
        <authorList>
            <person name="Nevoa J.C."/>
            <person name="Mendes M.T."/>
            <person name="da Silva M.V."/>
            <person name="Soares S.C."/>
            <person name="Oliveira C.J.F."/>
            <person name="Ribeiro J.M.C."/>
        </authorList>
    </citation>
    <scope>NUCLEOTIDE SEQUENCE</scope>
</reference>
<organism evidence="1">
    <name type="scientific">Panstrongylus lignarius</name>
    <dbReference type="NCBI Taxonomy" id="156445"/>
    <lineage>
        <taxon>Eukaryota</taxon>
        <taxon>Metazoa</taxon>
        <taxon>Ecdysozoa</taxon>
        <taxon>Arthropoda</taxon>
        <taxon>Hexapoda</taxon>
        <taxon>Insecta</taxon>
        <taxon>Pterygota</taxon>
        <taxon>Neoptera</taxon>
        <taxon>Paraneoptera</taxon>
        <taxon>Hemiptera</taxon>
        <taxon>Heteroptera</taxon>
        <taxon>Panheteroptera</taxon>
        <taxon>Cimicomorpha</taxon>
        <taxon>Reduviidae</taxon>
        <taxon>Triatominae</taxon>
        <taxon>Panstrongylus</taxon>
    </lineage>
</organism>
<evidence type="ECO:0000313" key="1">
    <source>
        <dbReference type="EMBL" id="JAW15785.1"/>
    </source>
</evidence>
<protein>
    <submittedName>
        <fullName evidence="1">Putative secreted protein</fullName>
    </submittedName>
</protein>
<sequence length="76" mass="9512">MNKYYILFFLQKDIVSMLFLIDKLVNCVKTLIFFHRYDYQSHNHNFQLHLIHCTEHLVIYIRYIFFQLRTNVMNHD</sequence>